<dbReference type="SMART" id="SM00256">
    <property type="entry name" value="FBOX"/>
    <property type="match status" value="1"/>
</dbReference>
<dbReference type="NCBIfam" id="TIGR01640">
    <property type="entry name" value="F_box_assoc_1"/>
    <property type="match status" value="1"/>
</dbReference>
<dbReference type="Pfam" id="PF08268">
    <property type="entry name" value="FBA_3"/>
    <property type="match status" value="1"/>
</dbReference>
<dbReference type="InterPro" id="IPR036047">
    <property type="entry name" value="F-box-like_dom_sf"/>
</dbReference>
<evidence type="ECO:0000313" key="3">
    <source>
        <dbReference type="Proteomes" id="UP000015105"/>
    </source>
</evidence>
<organism evidence="2 3">
    <name type="scientific">Aegilops tauschii subsp. strangulata</name>
    <name type="common">Goatgrass</name>
    <dbReference type="NCBI Taxonomy" id="200361"/>
    <lineage>
        <taxon>Eukaryota</taxon>
        <taxon>Viridiplantae</taxon>
        <taxon>Streptophyta</taxon>
        <taxon>Embryophyta</taxon>
        <taxon>Tracheophyta</taxon>
        <taxon>Spermatophyta</taxon>
        <taxon>Magnoliopsida</taxon>
        <taxon>Liliopsida</taxon>
        <taxon>Poales</taxon>
        <taxon>Poaceae</taxon>
        <taxon>BOP clade</taxon>
        <taxon>Pooideae</taxon>
        <taxon>Triticodae</taxon>
        <taxon>Triticeae</taxon>
        <taxon>Triticinae</taxon>
        <taxon>Aegilops</taxon>
    </lineage>
</organism>
<dbReference type="Proteomes" id="UP000015105">
    <property type="component" value="Chromosome 3D"/>
</dbReference>
<feature type="domain" description="F-box" evidence="1">
    <location>
        <begin position="101"/>
        <end position="142"/>
    </location>
</feature>
<dbReference type="Pfam" id="PF12937">
    <property type="entry name" value="F-box-like"/>
    <property type="match status" value="1"/>
</dbReference>
<dbReference type="InterPro" id="IPR001810">
    <property type="entry name" value="F-box_dom"/>
</dbReference>
<proteinExistence type="predicted"/>
<dbReference type="PANTHER" id="PTHR31672:SF2">
    <property type="entry name" value="F-BOX DOMAIN-CONTAINING PROTEIN"/>
    <property type="match status" value="1"/>
</dbReference>
<keyword evidence="3" id="KW-1185">Reference proteome</keyword>
<reference evidence="3" key="1">
    <citation type="journal article" date="2014" name="Science">
        <title>Ancient hybridizations among the ancestral genomes of bread wheat.</title>
        <authorList>
            <consortium name="International Wheat Genome Sequencing Consortium,"/>
            <person name="Marcussen T."/>
            <person name="Sandve S.R."/>
            <person name="Heier L."/>
            <person name="Spannagl M."/>
            <person name="Pfeifer M."/>
            <person name="Jakobsen K.S."/>
            <person name="Wulff B.B."/>
            <person name="Steuernagel B."/>
            <person name="Mayer K.F."/>
            <person name="Olsen O.A."/>
        </authorList>
    </citation>
    <scope>NUCLEOTIDE SEQUENCE [LARGE SCALE GENOMIC DNA]</scope>
    <source>
        <strain evidence="3">cv. AL8/78</strain>
    </source>
</reference>
<protein>
    <recommendedName>
        <fullName evidence="1">F-box domain-containing protein</fullName>
    </recommendedName>
</protein>
<dbReference type="InterPro" id="IPR050796">
    <property type="entry name" value="SCF_F-box_component"/>
</dbReference>
<accession>A0A453E529</accession>
<sequence length="456" mass="50981">LFYACYKTGPSPNAAVLFCLRERDREETYPHSAAVTATTPPQLRARARERIESRHPGPASAAGSPPLLPAEVATTRLRRIGNSQPATMAEAAGPTPLLHGLPDEISIWEILVRLPPKPLLRCRAVCRAWRRAASARDFLLAHHARQPSLPLLFVDTDDQSSIDIITCDQRAADELHSVARLDAPSGVSLRACCDGLLLLRTWNKGVPSLSICNPVTRQYAPLHRLDDFRLLGMYPHSPTGQYRLLLYLAPRFEDDAQRGSYVFTLGSGQQPRHIAGPDAKELLYFRGSTLFRGSLHWHTDGLIMVFDTTAESFRQMHSPIVSDHRSGDLFETSDMLGMFSLNAQATIVDIWVMQDYEGEVWAFKRRVALPIAEIMVQFQNSGDCWELMPASCHGDVLLLAKFDDDWLLQIGIDGKLVASLHRSFLRPTRLRLKQSLVSHNLFLALEGYVINSSPFI</sequence>
<dbReference type="InterPro" id="IPR017451">
    <property type="entry name" value="F-box-assoc_interact_dom"/>
</dbReference>
<reference evidence="2" key="5">
    <citation type="journal article" date="2021" name="G3 (Bethesda)">
        <title>Aegilops tauschii genome assembly Aet v5.0 features greater sequence contiguity and improved annotation.</title>
        <authorList>
            <person name="Wang L."/>
            <person name="Zhu T."/>
            <person name="Rodriguez J.C."/>
            <person name="Deal K.R."/>
            <person name="Dubcovsky J."/>
            <person name="McGuire P.E."/>
            <person name="Lux T."/>
            <person name="Spannagl M."/>
            <person name="Mayer K.F.X."/>
            <person name="Baldrich P."/>
            <person name="Meyers B.C."/>
            <person name="Huo N."/>
            <person name="Gu Y.Q."/>
            <person name="Zhou H."/>
            <person name="Devos K.M."/>
            <person name="Bennetzen J.L."/>
            <person name="Unver T."/>
            <person name="Budak H."/>
            <person name="Gulick P.J."/>
            <person name="Galiba G."/>
            <person name="Kalapos B."/>
            <person name="Nelson D.R."/>
            <person name="Li P."/>
            <person name="You F.M."/>
            <person name="Luo M.C."/>
            <person name="Dvorak J."/>
        </authorList>
    </citation>
    <scope>NUCLEOTIDE SEQUENCE [LARGE SCALE GENOMIC DNA]</scope>
    <source>
        <strain evidence="2">cv. AL8/78</strain>
    </source>
</reference>
<reference evidence="2" key="3">
    <citation type="journal article" date="2017" name="Nature">
        <title>Genome sequence of the progenitor of the wheat D genome Aegilops tauschii.</title>
        <authorList>
            <person name="Luo M.C."/>
            <person name="Gu Y.Q."/>
            <person name="Puiu D."/>
            <person name="Wang H."/>
            <person name="Twardziok S.O."/>
            <person name="Deal K.R."/>
            <person name="Huo N."/>
            <person name="Zhu T."/>
            <person name="Wang L."/>
            <person name="Wang Y."/>
            <person name="McGuire P.E."/>
            <person name="Liu S."/>
            <person name="Long H."/>
            <person name="Ramasamy R.K."/>
            <person name="Rodriguez J.C."/>
            <person name="Van S.L."/>
            <person name="Yuan L."/>
            <person name="Wang Z."/>
            <person name="Xia Z."/>
            <person name="Xiao L."/>
            <person name="Anderson O.D."/>
            <person name="Ouyang S."/>
            <person name="Liang Y."/>
            <person name="Zimin A.V."/>
            <person name="Pertea G."/>
            <person name="Qi P."/>
            <person name="Bennetzen J.L."/>
            <person name="Dai X."/>
            <person name="Dawson M.W."/>
            <person name="Muller H.G."/>
            <person name="Kugler K."/>
            <person name="Rivarola-Duarte L."/>
            <person name="Spannagl M."/>
            <person name="Mayer K.F.X."/>
            <person name="Lu F.H."/>
            <person name="Bevan M.W."/>
            <person name="Leroy P."/>
            <person name="Li P."/>
            <person name="You F.M."/>
            <person name="Sun Q."/>
            <person name="Liu Z."/>
            <person name="Lyons E."/>
            <person name="Wicker T."/>
            <person name="Salzberg S.L."/>
            <person name="Devos K.M."/>
            <person name="Dvorak J."/>
        </authorList>
    </citation>
    <scope>NUCLEOTIDE SEQUENCE [LARGE SCALE GENOMIC DNA]</scope>
    <source>
        <strain evidence="2">cv. AL8/78</strain>
    </source>
</reference>
<reference evidence="3" key="2">
    <citation type="journal article" date="2017" name="Nat. Plants">
        <title>The Aegilops tauschii genome reveals multiple impacts of transposons.</title>
        <authorList>
            <person name="Zhao G."/>
            <person name="Zou C."/>
            <person name="Li K."/>
            <person name="Wang K."/>
            <person name="Li T."/>
            <person name="Gao L."/>
            <person name="Zhang X."/>
            <person name="Wang H."/>
            <person name="Yang Z."/>
            <person name="Liu X."/>
            <person name="Jiang W."/>
            <person name="Mao L."/>
            <person name="Kong X."/>
            <person name="Jiao Y."/>
            <person name="Jia J."/>
        </authorList>
    </citation>
    <scope>NUCLEOTIDE SEQUENCE [LARGE SCALE GENOMIC DNA]</scope>
    <source>
        <strain evidence="3">cv. AL8/78</strain>
    </source>
</reference>
<evidence type="ECO:0000313" key="2">
    <source>
        <dbReference type="EnsemblPlants" id="AET3Gv20227700.1"/>
    </source>
</evidence>
<reference evidence="2" key="4">
    <citation type="submission" date="2019-03" db="UniProtKB">
        <authorList>
            <consortium name="EnsemblPlants"/>
        </authorList>
    </citation>
    <scope>IDENTIFICATION</scope>
</reference>
<dbReference type="SUPFAM" id="SSF81383">
    <property type="entry name" value="F-box domain"/>
    <property type="match status" value="1"/>
</dbReference>
<dbReference type="STRING" id="200361.A0A453E529"/>
<dbReference type="AlphaFoldDB" id="A0A453E529"/>
<dbReference type="Gramene" id="AET3Gv20227700.1">
    <property type="protein sequence ID" value="AET3Gv20227700.1"/>
    <property type="gene ID" value="AET3Gv20227700"/>
</dbReference>
<evidence type="ECO:0000259" key="1">
    <source>
        <dbReference type="SMART" id="SM00256"/>
    </source>
</evidence>
<name>A0A453E529_AEGTS</name>
<dbReference type="Gene3D" id="1.20.1280.50">
    <property type="match status" value="1"/>
</dbReference>
<dbReference type="EnsemblPlants" id="AET3Gv20227700.1">
    <property type="protein sequence ID" value="AET3Gv20227700.1"/>
    <property type="gene ID" value="AET3Gv20227700"/>
</dbReference>
<dbReference type="PANTHER" id="PTHR31672">
    <property type="entry name" value="BNACNNG10540D PROTEIN"/>
    <property type="match status" value="1"/>
</dbReference>
<dbReference type="InterPro" id="IPR013187">
    <property type="entry name" value="F-box-assoc_dom_typ3"/>
</dbReference>